<evidence type="ECO:0000313" key="6">
    <source>
        <dbReference type="EMBL" id="CAF4228113.1"/>
    </source>
</evidence>
<accession>A0A820DB09</accession>
<sequence length="153" mass="16313">MALQLTISCDLDKSQTGPTLIHSTGVEHYKIPPEVIRTLQENFSNDRLSDHAEGVLCQDAPQRVLDVLRRNGFTLQKQTTSNPKALWTLAQGGGGGGGGDHQPVPPPAPQPTPSDENEGDAGGEDQGGEENKEEGGGEGEGEGEEEEEEEKEE</sequence>
<evidence type="ECO:0000313" key="7">
    <source>
        <dbReference type="EMBL" id="CAF4401420.1"/>
    </source>
</evidence>
<evidence type="ECO:0000313" key="4">
    <source>
        <dbReference type="EMBL" id="CAF3392631.1"/>
    </source>
</evidence>
<dbReference type="EMBL" id="CAJOBO010000465">
    <property type="protein sequence ID" value="CAF4228113.1"/>
    <property type="molecule type" value="Genomic_DNA"/>
</dbReference>
<dbReference type="OrthoDB" id="10047164at2759"/>
<reference evidence="6" key="1">
    <citation type="submission" date="2021-02" db="EMBL/GenBank/DDBJ databases">
        <authorList>
            <person name="Nowell W R."/>
        </authorList>
    </citation>
    <scope>NUCLEOTIDE SEQUENCE</scope>
</reference>
<dbReference type="Proteomes" id="UP000663851">
    <property type="component" value="Unassembled WGS sequence"/>
</dbReference>
<gene>
    <name evidence="4" type="ORF">FME351_LOCUS8295</name>
    <name evidence="6" type="ORF">HFQ381_LOCUS9057</name>
    <name evidence="3" type="ORF">LUA448_LOCUS7196</name>
    <name evidence="2" type="ORF">TIS948_LOCUS2785</name>
    <name evidence="7" type="ORF">TSG867_LOCUS13021</name>
    <name evidence="5" type="ORF">UJA718_LOCUS1389</name>
</gene>
<dbReference type="Gene3D" id="3.30.1410.10">
    <property type="entry name" value="GTP cyclohydrolase I feedback regulatory protein GFRP"/>
    <property type="match status" value="1"/>
</dbReference>
<dbReference type="Proteomes" id="UP000663873">
    <property type="component" value="Unassembled WGS sequence"/>
</dbReference>
<organism evidence="6 8">
    <name type="scientific">Rotaria socialis</name>
    <dbReference type="NCBI Taxonomy" id="392032"/>
    <lineage>
        <taxon>Eukaryota</taxon>
        <taxon>Metazoa</taxon>
        <taxon>Spiralia</taxon>
        <taxon>Gnathifera</taxon>
        <taxon>Rotifera</taxon>
        <taxon>Eurotatoria</taxon>
        <taxon>Bdelloidea</taxon>
        <taxon>Philodinida</taxon>
        <taxon>Philodinidae</taxon>
        <taxon>Rotaria</taxon>
    </lineage>
</organism>
<dbReference type="EMBL" id="CAJOBP010000083">
    <property type="protein sequence ID" value="CAF4118380.1"/>
    <property type="molecule type" value="Genomic_DNA"/>
</dbReference>
<feature type="compositionally biased region" description="Pro residues" evidence="1">
    <location>
        <begin position="103"/>
        <end position="112"/>
    </location>
</feature>
<dbReference type="EMBL" id="CAJNYU010000833">
    <property type="protein sequence ID" value="CAF3392631.1"/>
    <property type="molecule type" value="Genomic_DNA"/>
</dbReference>
<dbReference type="Proteomes" id="UP000663825">
    <property type="component" value="Unassembled WGS sequence"/>
</dbReference>
<dbReference type="GO" id="GO:0009890">
    <property type="term" value="P:negative regulation of biosynthetic process"/>
    <property type="evidence" value="ECO:0007669"/>
    <property type="project" value="InterPro"/>
</dbReference>
<dbReference type="EMBL" id="CAJNYD010000707">
    <property type="protein sequence ID" value="CAF3290644.1"/>
    <property type="molecule type" value="Genomic_DNA"/>
</dbReference>
<feature type="compositionally biased region" description="Acidic residues" evidence="1">
    <location>
        <begin position="115"/>
        <end position="128"/>
    </location>
</feature>
<dbReference type="EMBL" id="CAJOBQ010000680">
    <property type="protein sequence ID" value="CAF4401420.1"/>
    <property type="molecule type" value="Genomic_DNA"/>
</dbReference>
<name>A0A820DB09_9BILA</name>
<protein>
    <submittedName>
        <fullName evidence="6">Uncharacterized protein</fullName>
    </submittedName>
</protein>
<proteinExistence type="predicted"/>
<comment type="caution">
    <text evidence="6">The sequence shown here is derived from an EMBL/GenBank/DDBJ whole genome shotgun (WGS) entry which is preliminary data.</text>
</comment>
<evidence type="ECO:0000256" key="1">
    <source>
        <dbReference type="SAM" id="MobiDB-lite"/>
    </source>
</evidence>
<dbReference type="Proteomes" id="UP000663869">
    <property type="component" value="Unassembled WGS sequence"/>
</dbReference>
<dbReference type="Proteomes" id="UP000663862">
    <property type="component" value="Unassembled WGS sequence"/>
</dbReference>
<evidence type="ECO:0000313" key="9">
    <source>
        <dbReference type="Proteomes" id="UP000663873"/>
    </source>
</evidence>
<dbReference type="InterPro" id="IPR036717">
    <property type="entry name" value="GFRP_sf"/>
</dbReference>
<evidence type="ECO:0000313" key="2">
    <source>
        <dbReference type="EMBL" id="CAF3027441.1"/>
    </source>
</evidence>
<feature type="region of interest" description="Disordered" evidence="1">
    <location>
        <begin position="76"/>
        <end position="153"/>
    </location>
</feature>
<evidence type="ECO:0000313" key="3">
    <source>
        <dbReference type="EMBL" id="CAF3290644.1"/>
    </source>
</evidence>
<keyword evidence="9" id="KW-1185">Reference proteome</keyword>
<dbReference type="AlphaFoldDB" id="A0A820DB09"/>
<dbReference type="Proteomes" id="UP000663833">
    <property type="component" value="Unassembled WGS sequence"/>
</dbReference>
<feature type="compositionally biased region" description="Acidic residues" evidence="1">
    <location>
        <begin position="136"/>
        <end position="153"/>
    </location>
</feature>
<feature type="compositionally biased region" description="Gly residues" evidence="1">
    <location>
        <begin position="91"/>
        <end position="100"/>
    </location>
</feature>
<evidence type="ECO:0000313" key="5">
    <source>
        <dbReference type="EMBL" id="CAF4118380.1"/>
    </source>
</evidence>
<dbReference type="EMBL" id="CAJNXB010000125">
    <property type="protein sequence ID" value="CAF3027441.1"/>
    <property type="molecule type" value="Genomic_DNA"/>
</dbReference>
<evidence type="ECO:0000313" key="8">
    <source>
        <dbReference type="Proteomes" id="UP000663851"/>
    </source>
</evidence>